<dbReference type="AlphaFoldDB" id="A0A1Y1JNT0"/>
<keyword evidence="3" id="KW-1185">Reference proteome</keyword>
<evidence type="ECO:0000313" key="2">
    <source>
        <dbReference type="EMBL" id="GAW84131.1"/>
    </source>
</evidence>
<dbReference type="GeneID" id="39744939"/>
<reference evidence="3" key="1">
    <citation type="submission" date="2017-04" db="EMBL/GenBank/DDBJ databases">
        <title>Plasmodium gonderi genome.</title>
        <authorList>
            <person name="Arisue N."/>
            <person name="Honma H."/>
            <person name="Kawai S."/>
            <person name="Tougan T."/>
            <person name="Tanabe K."/>
            <person name="Horii T."/>
        </authorList>
    </citation>
    <scope>NUCLEOTIDE SEQUENCE [LARGE SCALE GENOMIC DNA]</scope>
    <source>
        <strain evidence="3">ATCC 30045</strain>
    </source>
</reference>
<proteinExistence type="predicted"/>
<gene>
    <name evidence="2" type="ORF">PGO_001255</name>
</gene>
<name>A0A1Y1JNT0_PLAGO</name>
<dbReference type="Pfam" id="PF12420">
    <property type="entry name" value="DUF3671"/>
    <property type="match status" value="1"/>
</dbReference>
<dbReference type="RefSeq" id="XP_028546720.1">
    <property type="nucleotide sequence ID" value="XM_028690919.1"/>
</dbReference>
<evidence type="ECO:0000256" key="1">
    <source>
        <dbReference type="SAM" id="Phobius"/>
    </source>
</evidence>
<accession>A0A1Y1JNT0</accession>
<dbReference type="EMBL" id="BDQF01000127">
    <property type="protein sequence ID" value="GAW84131.1"/>
    <property type="molecule type" value="Genomic_DNA"/>
</dbReference>
<feature type="transmembrane region" description="Helical" evidence="1">
    <location>
        <begin position="193"/>
        <end position="215"/>
    </location>
</feature>
<organism evidence="2 3">
    <name type="scientific">Plasmodium gonderi</name>
    <dbReference type="NCBI Taxonomy" id="77519"/>
    <lineage>
        <taxon>Eukaryota</taxon>
        <taxon>Sar</taxon>
        <taxon>Alveolata</taxon>
        <taxon>Apicomplexa</taxon>
        <taxon>Aconoidasida</taxon>
        <taxon>Haemosporida</taxon>
        <taxon>Plasmodiidae</taxon>
        <taxon>Plasmodium</taxon>
        <taxon>Plasmodium (Plasmodium)</taxon>
    </lineage>
</organism>
<dbReference type="InterPro" id="IPR022139">
    <property type="entry name" value="Fam-L/Fam-M-like_plasmodium"/>
</dbReference>
<sequence>MKETKNMRTFVKIRAFLMLTWIYSIIELSSIGKILSKSYYLNGKFGIKNQRILAKNGMEKELKNPQMDEHNCYQSGNTNLRIENNHNSSFNQLEKTTNKSNSVNKSSKKNKLVMKSLLKNSNLRSKERIIAEYKNIKNIKQRIELYKARRRRNRFIHNFEFFFSFFSFGIFLSIFPTLLITDYFSKTHYNFLVFLYYGACVAFIAILALAIIYLMD</sequence>
<evidence type="ECO:0000313" key="3">
    <source>
        <dbReference type="Proteomes" id="UP000195521"/>
    </source>
</evidence>
<feature type="transmembrane region" description="Helical" evidence="1">
    <location>
        <begin position="159"/>
        <end position="181"/>
    </location>
</feature>
<keyword evidence="1" id="KW-1133">Transmembrane helix</keyword>
<comment type="caution">
    <text evidence="2">The sequence shown here is derived from an EMBL/GenBank/DDBJ whole genome shotgun (WGS) entry which is preliminary data.</text>
</comment>
<protein>
    <submittedName>
        <fullName evidence="2">Variable surface protein</fullName>
    </submittedName>
</protein>
<keyword evidence="1" id="KW-0812">Transmembrane</keyword>
<keyword evidence="1" id="KW-0472">Membrane</keyword>
<dbReference type="Proteomes" id="UP000195521">
    <property type="component" value="Unassembled WGS sequence"/>
</dbReference>